<evidence type="ECO:0000256" key="1">
    <source>
        <dbReference type="SAM" id="MobiDB-lite"/>
    </source>
</evidence>
<name>A0A8H6RV67_9PEZI</name>
<reference evidence="3" key="1">
    <citation type="submission" date="2020-04" db="EMBL/GenBank/DDBJ databases">
        <title>Draft genome resource of the tomato pathogen Pseudocercospora fuligena.</title>
        <authorList>
            <person name="Zaccaron A."/>
        </authorList>
    </citation>
    <scope>NUCLEOTIDE SEQUENCE</scope>
    <source>
        <strain evidence="3">PF001</strain>
    </source>
</reference>
<accession>A0A8H6RV67</accession>
<proteinExistence type="predicted"/>
<gene>
    <name evidence="3" type="ORF">HII31_01308</name>
</gene>
<dbReference type="OrthoDB" id="4074350at2759"/>
<feature type="region of interest" description="Disordered" evidence="1">
    <location>
        <begin position="428"/>
        <end position="451"/>
    </location>
</feature>
<dbReference type="Proteomes" id="UP000660729">
    <property type="component" value="Unassembled WGS sequence"/>
</dbReference>
<sequence>MTSFSFVNSVSLTADVTMALPQAMVLQATGEWEGSDGKWSTFSLQVGSEPSLNFHVLPSISGWQILLPDPTLICKGPNNITDSGCLRSRGAYAFGSLDQSTTWTPEGVRGLQAHPTLFAEDDSLTAEFGLDTIALENVSSLIQVVQEKQVVGGYANDKYWLGLLGLATRQTDLSVDASSEAVFQSPLASLLQNGTIPSLSFGYTAGSYYGKSQPKNGILSGITDRAAGANNFGSLTLGGYDASRRSPQSSQNLEVKIDNQSYDLKVQLLDISVSNGTTGGQRSLLPIGETYSMFLDTSTSQLWLPEAVCDMFVSSFGIEEDSTGLFRINATAHQVLIQNNPSVTFTLGPGDGSDRKLSIEFGYNAFDLKVSAAPNGPYPSNFTYFPIRRAANDSQFVLGRAFFQETYITVDWGRANFTLSKAQPFVEGVPSNPQSIAPPEEPSSGTRALSSSEKVGIGIGSLSIFTLQQDKEDQAIWKEIYILVNARMLL</sequence>
<comment type="caution">
    <text evidence="3">The sequence shown here is derived from an EMBL/GenBank/DDBJ whole genome shotgun (WGS) entry which is preliminary data.</text>
</comment>
<dbReference type="Gene3D" id="2.40.70.10">
    <property type="entry name" value="Acid Proteases"/>
    <property type="match status" value="2"/>
</dbReference>
<evidence type="ECO:0000313" key="3">
    <source>
        <dbReference type="EMBL" id="KAF7197498.1"/>
    </source>
</evidence>
<dbReference type="AlphaFoldDB" id="A0A8H6RV67"/>
<keyword evidence="4" id="KW-1185">Reference proteome</keyword>
<organism evidence="3 4">
    <name type="scientific">Pseudocercospora fuligena</name>
    <dbReference type="NCBI Taxonomy" id="685502"/>
    <lineage>
        <taxon>Eukaryota</taxon>
        <taxon>Fungi</taxon>
        <taxon>Dikarya</taxon>
        <taxon>Ascomycota</taxon>
        <taxon>Pezizomycotina</taxon>
        <taxon>Dothideomycetes</taxon>
        <taxon>Dothideomycetidae</taxon>
        <taxon>Mycosphaerellales</taxon>
        <taxon>Mycosphaerellaceae</taxon>
        <taxon>Pseudocercospora</taxon>
    </lineage>
</organism>
<dbReference type="EMBL" id="JABCIY010000015">
    <property type="protein sequence ID" value="KAF7197498.1"/>
    <property type="molecule type" value="Genomic_DNA"/>
</dbReference>
<dbReference type="InterPro" id="IPR021109">
    <property type="entry name" value="Peptidase_aspartic_dom_sf"/>
</dbReference>
<protein>
    <recommendedName>
        <fullName evidence="2">Peptidase A1 domain-containing protein</fullName>
    </recommendedName>
</protein>
<dbReference type="InterPro" id="IPR033121">
    <property type="entry name" value="PEPTIDASE_A1"/>
</dbReference>
<dbReference type="SUPFAM" id="SSF50630">
    <property type="entry name" value="Acid proteases"/>
    <property type="match status" value="1"/>
</dbReference>
<feature type="domain" description="Peptidase A1" evidence="2">
    <location>
        <begin position="40"/>
        <end position="420"/>
    </location>
</feature>
<evidence type="ECO:0000259" key="2">
    <source>
        <dbReference type="PROSITE" id="PS51767"/>
    </source>
</evidence>
<dbReference type="PROSITE" id="PS51767">
    <property type="entry name" value="PEPTIDASE_A1"/>
    <property type="match status" value="1"/>
</dbReference>
<evidence type="ECO:0000313" key="4">
    <source>
        <dbReference type="Proteomes" id="UP000660729"/>
    </source>
</evidence>
<dbReference type="Pfam" id="PF00026">
    <property type="entry name" value="Asp"/>
    <property type="match status" value="1"/>
</dbReference>